<accession>A0A317XMC0</accession>
<evidence type="ECO:0000313" key="3">
    <source>
        <dbReference type="Proteomes" id="UP000246740"/>
    </source>
</evidence>
<feature type="region of interest" description="Disordered" evidence="1">
    <location>
        <begin position="32"/>
        <end position="68"/>
    </location>
</feature>
<name>A0A317XMC0_9BASI</name>
<dbReference type="Proteomes" id="UP000246740">
    <property type="component" value="Unassembled WGS sequence"/>
</dbReference>
<protein>
    <submittedName>
        <fullName evidence="2">Uncharacterized protein</fullName>
    </submittedName>
</protein>
<feature type="compositionally biased region" description="Low complexity" evidence="1">
    <location>
        <begin position="48"/>
        <end position="59"/>
    </location>
</feature>
<dbReference type="AlphaFoldDB" id="A0A317XMC0"/>
<dbReference type="InParanoid" id="A0A317XMC0"/>
<feature type="compositionally biased region" description="Low complexity" evidence="1">
    <location>
        <begin position="413"/>
        <end position="422"/>
    </location>
</feature>
<feature type="region of interest" description="Disordered" evidence="1">
    <location>
        <begin position="403"/>
        <end position="576"/>
    </location>
</feature>
<organism evidence="2 3">
    <name type="scientific">Testicularia cyperi</name>
    <dbReference type="NCBI Taxonomy" id="1882483"/>
    <lineage>
        <taxon>Eukaryota</taxon>
        <taxon>Fungi</taxon>
        <taxon>Dikarya</taxon>
        <taxon>Basidiomycota</taxon>
        <taxon>Ustilaginomycotina</taxon>
        <taxon>Ustilaginomycetes</taxon>
        <taxon>Ustilaginales</taxon>
        <taxon>Anthracoideaceae</taxon>
        <taxon>Testicularia</taxon>
    </lineage>
</organism>
<dbReference type="OrthoDB" id="3357341at2759"/>
<feature type="compositionally biased region" description="Low complexity" evidence="1">
    <location>
        <begin position="548"/>
        <end position="564"/>
    </location>
</feature>
<dbReference type="EMBL" id="KZ819198">
    <property type="protein sequence ID" value="PWY98518.1"/>
    <property type="molecule type" value="Genomic_DNA"/>
</dbReference>
<sequence>MALDAALFTLHFVRRRQQPWIVDLYPSPSASALTPAPPVPSKDDHDSSSPSTGASGSGSNKPVPFTGTIPDVAAQRARALETLDFGSQTPLYTRIRATNAASYSTILIDGLIQDCLLASIHESTTSAKRRRVHLFNPDSELDLDKKTMTFQQAYRFMFCGEEFSWRKESSRGKHASYQCEVIRKPDPSVLAAQYRPPPQKGRPATMQFMDYNLDRLGIDDKKGLEVALIMTLSALLDQEHDERLAGTGDPNMYICTNGLPTDISMLGNSSAWHEAEERWNADSVAVPGANVDQPQRQASGASSELAADLADLEPNEMVVSKWGSVEEYTEHAIRLLRSDGAGQSMYLIVLRSDSSETTPKTIQVAAAIKAAYYRLPDDAKGTIYGRGPDRSVEEELYQYVQTLDDASRPPSSPSTSSEAVASQTKKRIIKLDGPSSSSHASSSSTPSPSGANTSSPSSSAKPKSYTPPSKLKVILSKERIGDLEPKKLDDPYPASFATGPKPVGSAAGSMAGNADTSRLNVPYKPRLPSRPHSPAAPAGSTTSNPTVGNGSSPSTSLQSGSNQSKGKAFLSKLGLH</sequence>
<feature type="compositionally biased region" description="Low complexity" evidence="1">
    <location>
        <begin position="434"/>
        <end position="470"/>
    </location>
</feature>
<feature type="compositionally biased region" description="Basic and acidic residues" evidence="1">
    <location>
        <begin position="475"/>
        <end position="490"/>
    </location>
</feature>
<reference evidence="2 3" key="1">
    <citation type="journal article" date="2018" name="Mol. Biol. Evol.">
        <title>Broad Genomic Sampling Reveals a Smut Pathogenic Ancestry of the Fungal Clade Ustilaginomycotina.</title>
        <authorList>
            <person name="Kijpornyongpan T."/>
            <person name="Mondo S.J."/>
            <person name="Barry K."/>
            <person name="Sandor L."/>
            <person name="Lee J."/>
            <person name="Lipzen A."/>
            <person name="Pangilinan J."/>
            <person name="LaButti K."/>
            <person name="Hainaut M."/>
            <person name="Henrissat B."/>
            <person name="Grigoriev I.V."/>
            <person name="Spatafora J.W."/>
            <person name="Aime M.C."/>
        </authorList>
    </citation>
    <scope>NUCLEOTIDE SEQUENCE [LARGE SCALE GENOMIC DNA]</scope>
    <source>
        <strain evidence="2 3">MCA 3645</strain>
    </source>
</reference>
<evidence type="ECO:0000256" key="1">
    <source>
        <dbReference type="SAM" id="MobiDB-lite"/>
    </source>
</evidence>
<evidence type="ECO:0000313" key="2">
    <source>
        <dbReference type="EMBL" id="PWY98518.1"/>
    </source>
</evidence>
<gene>
    <name evidence="2" type="ORF">BCV70DRAFT_201828</name>
</gene>
<keyword evidence="3" id="KW-1185">Reference proteome</keyword>
<dbReference type="STRING" id="1882483.A0A317XMC0"/>
<proteinExistence type="predicted"/>